<evidence type="ECO:0000313" key="6">
    <source>
        <dbReference type="Proteomes" id="UP000604046"/>
    </source>
</evidence>
<keyword evidence="1" id="KW-0677">Repeat</keyword>
<dbReference type="InterPro" id="IPR035979">
    <property type="entry name" value="RBD_domain_sf"/>
</dbReference>
<proteinExistence type="predicted"/>
<dbReference type="PANTHER" id="PTHR24012">
    <property type="entry name" value="RNA BINDING PROTEIN"/>
    <property type="match status" value="1"/>
</dbReference>
<dbReference type="GO" id="GO:0003723">
    <property type="term" value="F:RNA binding"/>
    <property type="evidence" value="ECO:0007669"/>
    <property type="project" value="UniProtKB-UniRule"/>
</dbReference>
<evidence type="ECO:0000256" key="2">
    <source>
        <dbReference type="ARBA" id="ARBA00022884"/>
    </source>
</evidence>
<feature type="domain" description="RRM" evidence="4">
    <location>
        <begin position="1"/>
        <end position="74"/>
    </location>
</feature>
<dbReference type="OrthoDB" id="410044at2759"/>
<keyword evidence="6" id="KW-1185">Reference proteome</keyword>
<reference evidence="5" key="1">
    <citation type="submission" date="2021-02" db="EMBL/GenBank/DDBJ databases">
        <authorList>
            <person name="Dougan E. K."/>
            <person name="Rhodes N."/>
            <person name="Thang M."/>
            <person name="Chan C."/>
        </authorList>
    </citation>
    <scope>NUCLEOTIDE SEQUENCE</scope>
</reference>
<dbReference type="Proteomes" id="UP000604046">
    <property type="component" value="Unassembled WGS sequence"/>
</dbReference>
<evidence type="ECO:0000256" key="3">
    <source>
        <dbReference type="PROSITE-ProRule" id="PRU00176"/>
    </source>
</evidence>
<organism evidence="5 6">
    <name type="scientific">Symbiodinium natans</name>
    <dbReference type="NCBI Taxonomy" id="878477"/>
    <lineage>
        <taxon>Eukaryota</taxon>
        <taxon>Sar</taxon>
        <taxon>Alveolata</taxon>
        <taxon>Dinophyceae</taxon>
        <taxon>Suessiales</taxon>
        <taxon>Symbiodiniaceae</taxon>
        <taxon>Symbiodinium</taxon>
    </lineage>
</organism>
<dbReference type="EMBL" id="CAJNDS010000707">
    <property type="protein sequence ID" value="CAE7229406.1"/>
    <property type="molecule type" value="Genomic_DNA"/>
</dbReference>
<dbReference type="Pfam" id="PF00076">
    <property type="entry name" value="RRM_1"/>
    <property type="match status" value="4"/>
</dbReference>
<name>A0A812KLE0_9DINO</name>
<dbReference type="AlphaFoldDB" id="A0A812KLE0"/>
<dbReference type="Gene3D" id="3.30.70.330">
    <property type="match status" value="4"/>
</dbReference>
<accession>A0A812KLE0</accession>
<evidence type="ECO:0000259" key="4">
    <source>
        <dbReference type="PROSITE" id="PS50102"/>
    </source>
</evidence>
<feature type="domain" description="RRM" evidence="4">
    <location>
        <begin position="132"/>
        <end position="207"/>
    </location>
</feature>
<feature type="domain" description="RRM" evidence="4">
    <location>
        <begin position="218"/>
        <end position="297"/>
    </location>
</feature>
<keyword evidence="2 3" id="KW-0694">RNA-binding</keyword>
<evidence type="ECO:0000256" key="1">
    <source>
        <dbReference type="ARBA" id="ARBA00022737"/>
    </source>
</evidence>
<dbReference type="CDD" id="cd00590">
    <property type="entry name" value="RRM_SF"/>
    <property type="match status" value="2"/>
</dbReference>
<dbReference type="SUPFAM" id="SSF54928">
    <property type="entry name" value="RNA-binding domain, RBD"/>
    <property type="match status" value="3"/>
</dbReference>
<comment type="caution">
    <text evidence="5">The sequence shown here is derived from an EMBL/GenBank/DDBJ whole genome shotgun (WGS) entry which is preliminary data.</text>
</comment>
<dbReference type="InterPro" id="IPR012677">
    <property type="entry name" value="Nucleotide-bd_a/b_plait_sf"/>
</dbReference>
<evidence type="ECO:0000313" key="5">
    <source>
        <dbReference type="EMBL" id="CAE7229406.1"/>
    </source>
</evidence>
<dbReference type="SMART" id="SM00360">
    <property type="entry name" value="RRM"/>
    <property type="match status" value="4"/>
</dbReference>
<feature type="domain" description="RRM" evidence="4">
    <location>
        <begin position="387"/>
        <end position="457"/>
    </location>
</feature>
<gene>
    <name evidence="5" type="primary">celf5</name>
    <name evidence="5" type="ORF">SNAT2548_LOCUS9223</name>
</gene>
<sequence length="472" mass="50463">MEVFIGRVPPGVGVPEISDLFAPYGATNIRVLDGKGCAFADFDNLAYAERAIAELNGYQMGQQGTGLNVKPATAKVPRSPMPEPARPIGLGMQGLAPSHSSLGAAHNIQGIAGGSQVSSPFAARQETPQMQPQVFIGRLPVNCEQRELEEMFGPYGAHSIKLLEGKNCAFATFDTWAAAERAIAELDKTPMRADGNPEGINVKLADVKGAPKGSQQEPKVFIGGLAPIVTDEDVRRVCQQFGTITHSKIFTKNDKAMPCAFVTFSSFTEAEVCINAMSGKGDLAAEGKTLVVKMADLAKSRSTPQPPVPQMQAFAPAPMPMRAVPPPTMRAAAPLQPYSQYQQNSFQQQTFQPTHQSMTFAGQAAPMGKAKGGDDPVPTSMGGGQGEKVFVGGLPEAVTMEFVWGMMAPFGQVADVKILRKQGASPCGFVRFAQLEDAELAVEALQSCRFTVKFADSKPTQKRSFDEAFRPF</sequence>
<dbReference type="InterPro" id="IPR000504">
    <property type="entry name" value="RRM_dom"/>
</dbReference>
<protein>
    <submittedName>
        <fullName evidence="5">Celf5 protein</fullName>
    </submittedName>
</protein>
<dbReference type="PROSITE" id="PS50102">
    <property type="entry name" value="RRM"/>
    <property type="match status" value="4"/>
</dbReference>